<dbReference type="Proteomes" id="UP000306509">
    <property type="component" value="Unassembled WGS sequence"/>
</dbReference>
<dbReference type="PRINTS" id="PR00455">
    <property type="entry name" value="HTHTETR"/>
</dbReference>
<keyword evidence="5" id="KW-1185">Reference proteome</keyword>
<reference evidence="4 5" key="1">
    <citation type="journal article" date="2019" name="Anaerobe">
        <title>Detection of Robinsoniella peoriensis in multiple bone samples of a trauma patient.</title>
        <authorList>
            <person name="Schrottner P."/>
            <person name="Hartwich K."/>
            <person name="Bunk B."/>
            <person name="Schober I."/>
            <person name="Helbig S."/>
            <person name="Rudolph W.W."/>
            <person name="Gunzer F."/>
        </authorList>
    </citation>
    <scope>NUCLEOTIDE SEQUENCE [LARGE SCALE GENOMIC DNA]</scope>
    <source>
        <strain evidence="4 5">DSM 106044</strain>
    </source>
</reference>
<accession>A0A4U8Q8X2</accession>
<dbReference type="STRING" id="180332.GCA_000797495_02278"/>
<evidence type="ECO:0000313" key="5">
    <source>
        <dbReference type="Proteomes" id="UP000306509"/>
    </source>
</evidence>
<proteinExistence type="predicted"/>
<protein>
    <submittedName>
        <fullName evidence="4">Putative acrAB operon repressor</fullName>
    </submittedName>
</protein>
<dbReference type="Gene3D" id="1.10.357.10">
    <property type="entry name" value="Tetracycline Repressor, domain 2"/>
    <property type="match status" value="1"/>
</dbReference>
<feature type="DNA-binding region" description="H-T-H motif" evidence="2">
    <location>
        <begin position="34"/>
        <end position="53"/>
    </location>
</feature>
<dbReference type="RefSeq" id="WP_027295514.1">
    <property type="nucleotide sequence ID" value="NZ_QGQD01000039.1"/>
</dbReference>
<evidence type="ECO:0000256" key="2">
    <source>
        <dbReference type="PROSITE-ProRule" id="PRU00335"/>
    </source>
</evidence>
<dbReference type="AlphaFoldDB" id="A0A4U8Q8X2"/>
<dbReference type="SUPFAM" id="SSF46689">
    <property type="entry name" value="Homeodomain-like"/>
    <property type="match status" value="1"/>
</dbReference>
<keyword evidence="1 2" id="KW-0238">DNA-binding</keyword>
<dbReference type="PANTHER" id="PTHR43479">
    <property type="entry name" value="ACREF/ENVCD OPERON REPRESSOR-RELATED"/>
    <property type="match status" value="1"/>
</dbReference>
<evidence type="ECO:0000259" key="3">
    <source>
        <dbReference type="PROSITE" id="PS50977"/>
    </source>
</evidence>
<evidence type="ECO:0000256" key="1">
    <source>
        <dbReference type="ARBA" id="ARBA00023125"/>
    </source>
</evidence>
<dbReference type="PANTHER" id="PTHR43479:SF11">
    <property type="entry name" value="ACREF_ENVCD OPERON REPRESSOR-RELATED"/>
    <property type="match status" value="1"/>
</dbReference>
<dbReference type="EMBL" id="QGQD01000039">
    <property type="protein sequence ID" value="TLD01432.1"/>
    <property type="molecule type" value="Genomic_DNA"/>
</dbReference>
<dbReference type="InterPro" id="IPR001647">
    <property type="entry name" value="HTH_TetR"/>
</dbReference>
<dbReference type="InterPro" id="IPR009057">
    <property type="entry name" value="Homeodomain-like_sf"/>
</dbReference>
<organism evidence="4 5">
    <name type="scientific">Robinsoniella peoriensis</name>
    <dbReference type="NCBI Taxonomy" id="180332"/>
    <lineage>
        <taxon>Bacteria</taxon>
        <taxon>Bacillati</taxon>
        <taxon>Bacillota</taxon>
        <taxon>Clostridia</taxon>
        <taxon>Lachnospirales</taxon>
        <taxon>Lachnospiraceae</taxon>
        <taxon>Robinsoniella</taxon>
    </lineage>
</organism>
<comment type="caution">
    <text evidence="4">The sequence shown here is derived from an EMBL/GenBank/DDBJ whole genome shotgun (WGS) entry which is preliminary data.</text>
</comment>
<evidence type="ECO:0000313" key="4">
    <source>
        <dbReference type="EMBL" id="TLD01432.1"/>
    </source>
</evidence>
<dbReference type="InterPro" id="IPR050624">
    <property type="entry name" value="HTH-type_Tx_Regulator"/>
</dbReference>
<name>A0A4U8Q8X2_9FIRM</name>
<dbReference type="PROSITE" id="PS50977">
    <property type="entry name" value="HTH_TETR_2"/>
    <property type="match status" value="1"/>
</dbReference>
<dbReference type="GO" id="GO:0003677">
    <property type="term" value="F:DNA binding"/>
    <property type="evidence" value="ECO:0007669"/>
    <property type="project" value="UniProtKB-UniRule"/>
</dbReference>
<feature type="domain" description="HTH tetR-type" evidence="3">
    <location>
        <begin position="11"/>
        <end position="71"/>
    </location>
</feature>
<dbReference type="Pfam" id="PF00440">
    <property type="entry name" value="TetR_N"/>
    <property type="match status" value="1"/>
</dbReference>
<sequence length="194" mass="22704">MASLAKELKYHKIHKKIKDISLHLFLENGFDDTSINDIVKDAGCSLGTFYKHFKGKEILFIEIWDEYVSGHTRQMITFAPKDPSGEEMVDYIIKKAYDYGHNEITIKLYPISQKLAISYNYPLLYIWAGQATELMLNFIRKSCPGMSLTRANTIANIWRCLIDNYAMSFVWIKNPRYSFYTEELKECLLKLLEF</sequence>
<gene>
    <name evidence="4" type="primary">acrR_2</name>
    <name evidence="4" type="ORF">DSM106044_01706</name>
</gene>